<feature type="compositionally biased region" description="Acidic residues" evidence="1">
    <location>
        <begin position="425"/>
        <end position="455"/>
    </location>
</feature>
<feature type="compositionally biased region" description="Low complexity" evidence="1">
    <location>
        <begin position="344"/>
        <end position="362"/>
    </location>
</feature>
<keyword evidence="2" id="KW-0472">Membrane</keyword>
<dbReference type="Proteomes" id="UP000284706">
    <property type="component" value="Unassembled WGS sequence"/>
</dbReference>
<name>A0A409YBB7_9AGAR</name>
<sequence length="867" mass="96308">MALFTDITADRDKKCQRQSCGTKIKAGDQCFNIDDASGHVKIVCKDCYIHYLAKEAKTKKRTSGNTAFSTTRTAQDTMAPPSLNLEWMRETVNEAYRRGKNTQSPTLFLGCNATGGRVTALPAPTVARRQPRSESQAIVRPPSKPTGYSAAHSQHAAQTKFWSQLAYRTGSASQTGILTINCYVYQPHFDRRGKPVLVDGIKESVHVSSDITSRLLAEQIRDALKDEIERFCDRYHVSNNIYSMVIRDVTGNHWVKVDSSKDIPYWGNQFLKPDTRSKKPGALTFHIPAHLKSLVFGLVFDKDVWTSIEVAQDAELLTVKQMYKQLGDENDIGLPRTRGQPPGRRSSTRSVSAARRVATRRSIPSTAASLVRRRRSESHGSDDSEAVAPAKRPQKRFKVIDSDPSDAQSDDEPTVPSQKSAAESIGEEGGDQSVGEEERDQNIGEEDADDQEGERDDTAKLTSRGFPQPFIPFKLDDIRRGFLAGGGSSANQIGKSKHRLNYAPLHIVIYAGLVWESILFVDLPQPTFQELLKDPTKLENDMLGADVTTFEAHIRYDYRTEAFIGKGAFKTTSLAHLTFRGAIPSRGLGQLVRAAHKGGDAHQGTIQVALKRPFRLKRPVASATAPNPSGGVVPSSSVKAPKSARIGRLDSGEEQKLVFNECKLLVWATSLLKAAYDWISGHINNMGSVPPFEIPEFRFVAAGMATALKPPMKGDKESGPSIFRTYILEELIPGPQTEFVKYLHNAKAMTELEPDDPDYKLAEFLMFMQHLQFQLTGGVAYIIMILTACKYRHRTAFDRSANHDFSLSDSLIGKNLFGDGNVEKAVEQFPNHHRCNHFCRWFELFDASEIAEDLKEAIQRGYKPSGN</sequence>
<evidence type="ECO:0008006" key="5">
    <source>
        <dbReference type="Google" id="ProtNLM"/>
    </source>
</evidence>
<proteinExistence type="predicted"/>
<accession>A0A409YBB7</accession>
<feature type="transmembrane region" description="Helical" evidence="2">
    <location>
        <begin position="771"/>
        <end position="789"/>
    </location>
</feature>
<evidence type="ECO:0000256" key="2">
    <source>
        <dbReference type="SAM" id="Phobius"/>
    </source>
</evidence>
<protein>
    <recommendedName>
        <fullName evidence="5">Alpha-type protein kinase domain-containing protein</fullName>
    </recommendedName>
</protein>
<dbReference type="STRING" id="231916.A0A409YBB7"/>
<dbReference type="Gene3D" id="3.20.200.10">
    <property type="entry name" value="MHCK/EF2 kinase"/>
    <property type="match status" value="1"/>
</dbReference>
<dbReference type="EMBL" id="NHYE01001016">
    <property type="protein sequence ID" value="PPR00279.1"/>
    <property type="molecule type" value="Genomic_DNA"/>
</dbReference>
<dbReference type="AlphaFoldDB" id="A0A409YBB7"/>
<comment type="caution">
    <text evidence="3">The sequence shown here is derived from an EMBL/GenBank/DDBJ whole genome shotgun (WGS) entry which is preliminary data.</text>
</comment>
<gene>
    <name evidence="3" type="ORF">CVT26_009031</name>
</gene>
<evidence type="ECO:0000313" key="3">
    <source>
        <dbReference type="EMBL" id="PPR00279.1"/>
    </source>
</evidence>
<keyword evidence="2" id="KW-1133">Transmembrane helix</keyword>
<keyword evidence="2" id="KW-0812">Transmembrane</keyword>
<evidence type="ECO:0000256" key="1">
    <source>
        <dbReference type="SAM" id="MobiDB-lite"/>
    </source>
</evidence>
<evidence type="ECO:0000313" key="4">
    <source>
        <dbReference type="Proteomes" id="UP000284706"/>
    </source>
</evidence>
<keyword evidence="4" id="KW-1185">Reference proteome</keyword>
<reference evidence="3 4" key="1">
    <citation type="journal article" date="2018" name="Evol. Lett.">
        <title>Horizontal gene cluster transfer increased hallucinogenic mushroom diversity.</title>
        <authorList>
            <person name="Reynolds H.T."/>
            <person name="Vijayakumar V."/>
            <person name="Gluck-Thaler E."/>
            <person name="Korotkin H.B."/>
            <person name="Matheny P.B."/>
            <person name="Slot J.C."/>
        </authorList>
    </citation>
    <scope>NUCLEOTIDE SEQUENCE [LARGE SCALE GENOMIC DNA]</scope>
    <source>
        <strain evidence="3 4">SRW20</strain>
    </source>
</reference>
<feature type="region of interest" description="Disordered" evidence="1">
    <location>
        <begin position="125"/>
        <end position="152"/>
    </location>
</feature>
<dbReference type="InParanoid" id="A0A409YBB7"/>
<feature type="region of interest" description="Disordered" evidence="1">
    <location>
        <begin position="329"/>
        <end position="467"/>
    </location>
</feature>
<organism evidence="3 4">
    <name type="scientific">Gymnopilus dilepis</name>
    <dbReference type="NCBI Taxonomy" id="231916"/>
    <lineage>
        <taxon>Eukaryota</taxon>
        <taxon>Fungi</taxon>
        <taxon>Dikarya</taxon>
        <taxon>Basidiomycota</taxon>
        <taxon>Agaricomycotina</taxon>
        <taxon>Agaricomycetes</taxon>
        <taxon>Agaricomycetidae</taxon>
        <taxon>Agaricales</taxon>
        <taxon>Agaricineae</taxon>
        <taxon>Hymenogastraceae</taxon>
        <taxon>Gymnopilus</taxon>
    </lineage>
</organism>
<dbReference type="OrthoDB" id="301415at2759"/>